<dbReference type="Proteomes" id="UP000078356">
    <property type="component" value="Unassembled WGS sequence"/>
</dbReference>
<comment type="caution">
    <text evidence="1">The sequence shown here is derived from an EMBL/GenBank/DDBJ whole genome shotgun (WGS) entry which is preliminary data.</text>
</comment>
<sequence length="131" mass="13400">MALTSDRNTPMRGIGLLALAVAAGTRIYAGSLVVVDASGFAIPGKVGTGLGYAGRAEESVDNTNGAAGAVRVPVRRGEAFKWANDGTITQAQLFKTAYVVDDQTVGATDDTGKRSAAGRITGIDADGVWIE</sequence>
<proteinExistence type="predicted"/>
<gene>
    <name evidence="1" type="ORF">A4V15_14135</name>
</gene>
<accession>A0A178LJE9</accession>
<organism evidence="1 2">
    <name type="scientific">Pseudomonas oryzihabitans</name>
    <dbReference type="NCBI Taxonomy" id="47885"/>
    <lineage>
        <taxon>Bacteria</taxon>
        <taxon>Pseudomonadati</taxon>
        <taxon>Pseudomonadota</taxon>
        <taxon>Gammaproteobacteria</taxon>
        <taxon>Pseudomonadales</taxon>
        <taxon>Pseudomonadaceae</taxon>
        <taxon>Pseudomonas</taxon>
    </lineage>
</organism>
<reference evidence="1 2" key="1">
    <citation type="submission" date="2016-04" db="EMBL/GenBank/DDBJ databases">
        <title>Draft Genome Sequences of Staphylococcus capitis Strain H36, S. capitis Strain H65, S. cohnii Strain H62, S. hominis Strain H69, Mycobacterium iranicum Strain H39, Plantibacter sp. Strain H53, Pseudomonas oryzihabitans Strain H72, and Microbacterium sp. Strain H83, isolated from residential settings.</title>
        <authorList>
            <person name="Lymperopoulou D."/>
            <person name="Adams R.I."/>
            <person name="Lindow S."/>
            <person name="Coil D.A."/>
            <person name="Jospin G."/>
            <person name="Eisen J.A."/>
        </authorList>
    </citation>
    <scope>NUCLEOTIDE SEQUENCE [LARGE SCALE GENOMIC DNA]</scope>
    <source>
        <strain evidence="1 2">H72</strain>
    </source>
</reference>
<name>A0A178LJE9_9PSED</name>
<dbReference type="RefSeq" id="WP_064307277.1">
    <property type="nucleotide sequence ID" value="NZ_LWCR01000006.1"/>
</dbReference>
<evidence type="ECO:0000313" key="2">
    <source>
        <dbReference type="Proteomes" id="UP000078356"/>
    </source>
</evidence>
<dbReference type="OrthoDB" id="5465205at2"/>
<evidence type="ECO:0000313" key="1">
    <source>
        <dbReference type="EMBL" id="OAN31142.1"/>
    </source>
</evidence>
<dbReference type="EMBL" id="LWCR01000006">
    <property type="protein sequence ID" value="OAN31142.1"/>
    <property type="molecule type" value="Genomic_DNA"/>
</dbReference>
<dbReference type="AlphaFoldDB" id="A0A178LJE9"/>
<protein>
    <submittedName>
        <fullName evidence="1">Uncharacterized protein</fullName>
    </submittedName>
</protein>